<dbReference type="AlphaFoldDB" id="A0A848L8P8"/>
<comment type="caution">
    <text evidence="1">The sequence shown here is derived from an EMBL/GenBank/DDBJ whole genome shotgun (WGS) entry which is preliminary data.</text>
</comment>
<keyword evidence="2" id="KW-1185">Reference proteome</keyword>
<dbReference type="EMBL" id="JABBJJ010000029">
    <property type="protein sequence ID" value="NMO14974.1"/>
    <property type="molecule type" value="Genomic_DNA"/>
</dbReference>
<reference evidence="1 2" key="1">
    <citation type="submission" date="2020-04" db="EMBL/GenBank/DDBJ databases">
        <title>Draft genome of Pyxidicoccus fallax type strain.</title>
        <authorList>
            <person name="Whitworth D.E."/>
        </authorList>
    </citation>
    <scope>NUCLEOTIDE SEQUENCE [LARGE SCALE GENOMIC DNA]</scope>
    <source>
        <strain evidence="1 2">DSM 14698</strain>
    </source>
</reference>
<dbReference type="Pfam" id="PF15586">
    <property type="entry name" value="Imm8"/>
    <property type="match status" value="1"/>
</dbReference>
<proteinExistence type="predicted"/>
<dbReference type="Proteomes" id="UP000518300">
    <property type="component" value="Unassembled WGS sequence"/>
</dbReference>
<organism evidence="1 2">
    <name type="scientific">Pyxidicoccus fallax</name>
    <dbReference type="NCBI Taxonomy" id="394095"/>
    <lineage>
        <taxon>Bacteria</taxon>
        <taxon>Pseudomonadati</taxon>
        <taxon>Myxococcota</taxon>
        <taxon>Myxococcia</taxon>
        <taxon>Myxococcales</taxon>
        <taxon>Cystobacterineae</taxon>
        <taxon>Myxococcaceae</taxon>
        <taxon>Pyxidicoccus</taxon>
    </lineage>
</organism>
<evidence type="ECO:0000313" key="1">
    <source>
        <dbReference type="EMBL" id="NMO14974.1"/>
    </source>
</evidence>
<evidence type="ECO:0000313" key="2">
    <source>
        <dbReference type="Proteomes" id="UP000518300"/>
    </source>
</evidence>
<sequence>MHHVTDGTHHPFRTWVPDNPDEVVTHVAVSIGVKTQGKGAKGRLKSSDEFTIMVATPAGLATLEDTDGVILANRKLVVLRRYDYDLLWRWLEATVASCEAPTWEECVRKLREHFHWEFDYVK</sequence>
<dbReference type="InterPro" id="IPR028964">
    <property type="entry name" value="Imm8"/>
</dbReference>
<accession>A0A848L8P8</accession>
<protein>
    <submittedName>
        <fullName evidence="1">Uncharacterized protein</fullName>
    </submittedName>
</protein>
<name>A0A848L8P8_9BACT</name>
<gene>
    <name evidence="1" type="ORF">HG543_08915</name>
</gene>